<keyword evidence="5" id="KW-0862">Zinc</keyword>
<accession>A0A1I8ADY3</accession>
<dbReference type="PROSITE" id="PS00028">
    <property type="entry name" value="ZINC_FINGER_C2H2_1"/>
    <property type="match status" value="7"/>
</dbReference>
<evidence type="ECO:0000256" key="7">
    <source>
        <dbReference type="ARBA" id="ARBA00023163"/>
    </source>
</evidence>
<evidence type="ECO:0000256" key="6">
    <source>
        <dbReference type="ARBA" id="ARBA00023015"/>
    </source>
</evidence>
<keyword evidence="7" id="KW-0804">Transcription</keyword>
<evidence type="ECO:0000313" key="12">
    <source>
        <dbReference type="Proteomes" id="UP000095287"/>
    </source>
</evidence>
<dbReference type="Proteomes" id="UP000095287">
    <property type="component" value="Unplaced"/>
</dbReference>
<evidence type="ECO:0000256" key="5">
    <source>
        <dbReference type="ARBA" id="ARBA00022833"/>
    </source>
</evidence>
<feature type="compositionally biased region" description="Basic and acidic residues" evidence="10">
    <location>
        <begin position="303"/>
        <end position="312"/>
    </location>
</feature>
<keyword evidence="4 9" id="KW-0863">Zinc-finger</keyword>
<evidence type="ECO:0000256" key="8">
    <source>
        <dbReference type="ARBA" id="ARBA00023242"/>
    </source>
</evidence>
<feature type="domain" description="C2H2-type" evidence="11">
    <location>
        <begin position="315"/>
        <end position="342"/>
    </location>
</feature>
<evidence type="ECO:0000256" key="3">
    <source>
        <dbReference type="ARBA" id="ARBA00022737"/>
    </source>
</evidence>
<dbReference type="GO" id="GO:0005634">
    <property type="term" value="C:nucleus"/>
    <property type="evidence" value="ECO:0007669"/>
    <property type="project" value="UniProtKB-SubCell"/>
</dbReference>
<proteinExistence type="predicted"/>
<dbReference type="SMART" id="SM00355">
    <property type="entry name" value="ZnF_C2H2"/>
    <property type="match status" value="10"/>
</dbReference>
<evidence type="ECO:0000256" key="4">
    <source>
        <dbReference type="ARBA" id="ARBA00022771"/>
    </source>
</evidence>
<dbReference type="PROSITE" id="PS50157">
    <property type="entry name" value="ZINC_FINGER_C2H2_2"/>
    <property type="match status" value="6"/>
</dbReference>
<protein>
    <submittedName>
        <fullName evidence="13">C2H2-type domain-containing protein</fullName>
    </submittedName>
</protein>
<dbReference type="InterPro" id="IPR013087">
    <property type="entry name" value="Znf_C2H2_type"/>
</dbReference>
<dbReference type="AlphaFoldDB" id="A0A1I8ADY3"/>
<evidence type="ECO:0000313" key="13">
    <source>
        <dbReference type="WBParaSite" id="L893_g475.t1"/>
    </source>
</evidence>
<sequence>MEENSTSRQDSYVCQQCHSTFDSFEQFACHMRDHIKASENDRLSCKICGVIFSSPQLRAAHVVDHFLGVTAHIQCSSCPDIIFQTKAQFFQHQNDKHVEVLYRCKICLQFFSTEHALENHVISHAQTKEIYSCIFCNIPFQNKEQLAIHIQLVHDSNVPVDRVVPALSAQDLSPRETHLQGRLLKCSVCDAVCLTDTELDEHRLLYHCKVLKGERCGECYKVIASTADFLEHSVLHNGDRTEISCIVCRQTIRDTIQLNLHGAFHMELAYANKEGEVVQSADGKISPSSASSESTSSASNVRNEPEPRDKDRTKFRCAHCPKEFSSQSALQGHSHVHMKYKTFRCEKCTLCFSSAARLASHQKRHLAEQNVTCQICDMSFTDLGLTLALFLRLVLMFWLKSFGV</sequence>
<dbReference type="InterPro" id="IPR050636">
    <property type="entry name" value="C2H2-ZF_domain-containing"/>
</dbReference>
<keyword evidence="8" id="KW-0539">Nucleus</keyword>
<keyword evidence="6" id="KW-0805">Transcription regulation</keyword>
<dbReference type="WBParaSite" id="L893_g475.t1">
    <property type="protein sequence ID" value="L893_g475.t1"/>
    <property type="gene ID" value="L893_g475"/>
</dbReference>
<feature type="domain" description="C2H2-type" evidence="11">
    <location>
        <begin position="12"/>
        <end position="39"/>
    </location>
</feature>
<comment type="subcellular location">
    <subcellularLocation>
        <location evidence="1">Nucleus</location>
    </subcellularLocation>
</comment>
<dbReference type="InterPro" id="IPR036236">
    <property type="entry name" value="Znf_C2H2_sf"/>
</dbReference>
<feature type="domain" description="C2H2-type" evidence="11">
    <location>
        <begin position="343"/>
        <end position="370"/>
    </location>
</feature>
<dbReference type="SUPFAM" id="SSF57667">
    <property type="entry name" value="beta-beta-alpha zinc fingers"/>
    <property type="match status" value="2"/>
</dbReference>
<organism evidence="12 13">
    <name type="scientific">Steinernema glaseri</name>
    <dbReference type="NCBI Taxonomy" id="37863"/>
    <lineage>
        <taxon>Eukaryota</taxon>
        <taxon>Metazoa</taxon>
        <taxon>Ecdysozoa</taxon>
        <taxon>Nematoda</taxon>
        <taxon>Chromadorea</taxon>
        <taxon>Rhabditida</taxon>
        <taxon>Tylenchina</taxon>
        <taxon>Panagrolaimomorpha</taxon>
        <taxon>Strongyloidoidea</taxon>
        <taxon>Steinernematidae</taxon>
        <taxon>Steinernema</taxon>
    </lineage>
</organism>
<dbReference type="PANTHER" id="PTHR47772">
    <property type="entry name" value="ZINC FINGER PROTEIN 200"/>
    <property type="match status" value="1"/>
</dbReference>
<feature type="domain" description="C2H2-type" evidence="11">
    <location>
        <begin position="102"/>
        <end position="129"/>
    </location>
</feature>
<dbReference type="Gene3D" id="3.30.160.60">
    <property type="entry name" value="Classic Zinc Finger"/>
    <property type="match status" value="3"/>
</dbReference>
<feature type="region of interest" description="Disordered" evidence="10">
    <location>
        <begin position="281"/>
        <end position="312"/>
    </location>
</feature>
<evidence type="ECO:0000256" key="10">
    <source>
        <dbReference type="SAM" id="MobiDB-lite"/>
    </source>
</evidence>
<dbReference type="PANTHER" id="PTHR47772:SF1">
    <property type="entry name" value="ZINC FINGER PROTEIN 200"/>
    <property type="match status" value="1"/>
</dbReference>
<evidence type="ECO:0000256" key="1">
    <source>
        <dbReference type="ARBA" id="ARBA00004123"/>
    </source>
</evidence>
<feature type="domain" description="C2H2-type" evidence="11">
    <location>
        <begin position="131"/>
        <end position="159"/>
    </location>
</feature>
<feature type="compositionally biased region" description="Low complexity" evidence="10">
    <location>
        <begin position="286"/>
        <end position="299"/>
    </location>
</feature>
<dbReference type="Pfam" id="PF00096">
    <property type="entry name" value="zf-C2H2"/>
    <property type="match status" value="2"/>
</dbReference>
<evidence type="ECO:0000259" key="11">
    <source>
        <dbReference type="PROSITE" id="PS50157"/>
    </source>
</evidence>
<reference evidence="13" key="1">
    <citation type="submission" date="2016-11" db="UniProtKB">
        <authorList>
            <consortium name="WormBaseParasite"/>
        </authorList>
    </citation>
    <scope>IDENTIFICATION</scope>
</reference>
<keyword evidence="3" id="KW-0677">Repeat</keyword>
<keyword evidence="2" id="KW-0479">Metal-binding</keyword>
<feature type="domain" description="C2H2-type" evidence="11">
    <location>
        <begin position="214"/>
        <end position="241"/>
    </location>
</feature>
<name>A0A1I8ADY3_9BILA</name>
<evidence type="ECO:0000256" key="2">
    <source>
        <dbReference type="ARBA" id="ARBA00022723"/>
    </source>
</evidence>
<dbReference type="GO" id="GO:0008270">
    <property type="term" value="F:zinc ion binding"/>
    <property type="evidence" value="ECO:0007669"/>
    <property type="project" value="UniProtKB-KW"/>
</dbReference>
<evidence type="ECO:0000256" key="9">
    <source>
        <dbReference type="PROSITE-ProRule" id="PRU00042"/>
    </source>
</evidence>
<keyword evidence="12" id="KW-1185">Reference proteome</keyword>